<reference evidence="4" key="1">
    <citation type="submission" date="2023-10" db="EMBL/GenBank/DDBJ databases">
        <title>Clonality and diversity in the soft rot Dickeya solani phytopathogen.</title>
        <authorList>
            <person name="Pedron J."/>
            <person name="Van Gijsegem F."/>
            <person name="Portier P."/>
            <person name="Taghouti G."/>
        </authorList>
    </citation>
    <scope>NUCLEOTIDE SEQUENCE</scope>
    <source>
        <strain evidence="4">CFBP5647</strain>
    </source>
</reference>
<dbReference type="InterPro" id="IPR001173">
    <property type="entry name" value="Glyco_trans_2-like"/>
</dbReference>
<keyword evidence="2 4" id="KW-0808">Transferase</keyword>
<proteinExistence type="predicted"/>
<name>A0AAX4F2M4_9GAMM</name>
<dbReference type="Gene3D" id="3.90.550.10">
    <property type="entry name" value="Spore Coat Polysaccharide Biosynthesis Protein SpsA, Chain A"/>
    <property type="match status" value="1"/>
</dbReference>
<dbReference type="EMBL" id="CP136339">
    <property type="protein sequence ID" value="WOA53950.1"/>
    <property type="molecule type" value="Genomic_DNA"/>
</dbReference>
<gene>
    <name evidence="4" type="ORF">RXA29_06870</name>
</gene>
<evidence type="ECO:0000256" key="2">
    <source>
        <dbReference type="ARBA" id="ARBA00022679"/>
    </source>
</evidence>
<dbReference type="GO" id="GO:0016758">
    <property type="term" value="F:hexosyltransferase activity"/>
    <property type="evidence" value="ECO:0007669"/>
    <property type="project" value="UniProtKB-ARBA"/>
</dbReference>
<dbReference type="SUPFAM" id="SSF53448">
    <property type="entry name" value="Nucleotide-diphospho-sugar transferases"/>
    <property type="match status" value="1"/>
</dbReference>
<dbReference type="InterPro" id="IPR029044">
    <property type="entry name" value="Nucleotide-diphossugar_trans"/>
</dbReference>
<accession>A0AAX4F2M4</accession>
<dbReference type="EC" id="2.4.-.-" evidence="4"/>
<sequence length="341" mass="39183">MSQPIASPTVIKEHPMGQVDLSIIIPVYNCEDYIPGLFASLLSQNTLAIEVIVVNDGSTDNSLALLQTIASADPRVILLDQPNQGSSAARNAGMDRARGEWIGFVDADDWIPDDLLSVWLAQAREQQVDVLIGNAFGFKQEPHQEADNRLLRKQPWGQVISGEQWIIHCVNNHEWPHFSWLQLIRKSMIDANRLRFVQGITHEDIVWTTEVALSAKRMGFCDFPCYGYRRNLNSVTQSQSMDKLVFRAHSYVYVVNWLVSMAGRQSVNPLLSEALLRHAKSESRNLFGLLRKKISHSTVRRELARRVFDNRLHRALFRRNGNFRSWWYAMRFTTLMFLYAR</sequence>
<protein>
    <submittedName>
        <fullName evidence="4">Glycosyltransferase</fullName>
        <ecNumber evidence="4">2.4.-.-</ecNumber>
    </submittedName>
</protein>
<dbReference type="RefSeq" id="WP_316393921.1">
    <property type="nucleotide sequence ID" value="NZ_CP136339.1"/>
</dbReference>
<evidence type="ECO:0000259" key="3">
    <source>
        <dbReference type="Pfam" id="PF00535"/>
    </source>
</evidence>
<dbReference type="PANTHER" id="PTHR22916">
    <property type="entry name" value="GLYCOSYLTRANSFERASE"/>
    <property type="match status" value="1"/>
</dbReference>
<evidence type="ECO:0000256" key="1">
    <source>
        <dbReference type="ARBA" id="ARBA00022676"/>
    </source>
</evidence>
<feature type="domain" description="Glycosyltransferase 2-like" evidence="3">
    <location>
        <begin position="22"/>
        <end position="150"/>
    </location>
</feature>
<dbReference type="PANTHER" id="PTHR22916:SF51">
    <property type="entry name" value="GLYCOSYLTRANSFERASE EPSH-RELATED"/>
    <property type="match status" value="1"/>
</dbReference>
<dbReference type="AlphaFoldDB" id="A0AAX4F2M4"/>
<evidence type="ECO:0000313" key="5">
    <source>
        <dbReference type="Proteomes" id="UP001304423"/>
    </source>
</evidence>
<dbReference type="CDD" id="cd00761">
    <property type="entry name" value="Glyco_tranf_GTA_type"/>
    <property type="match status" value="1"/>
</dbReference>
<evidence type="ECO:0000313" key="4">
    <source>
        <dbReference type="EMBL" id="WOA53950.1"/>
    </source>
</evidence>
<dbReference type="Proteomes" id="UP001304423">
    <property type="component" value="Chromosome"/>
</dbReference>
<keyword evidence="1 4" id="KW-0328">Glycosyltransferase</keyword>
<organism evidence="4 5">
    <name type="scientific">Dickeya solani</name>
    <dbReference type="NCBI Taxonomy" id="1089444"/>
    <lineage>
        <taxon>Bacteria</taxon>
        <taxon>Pseudomonadati</taxon>
        <taxon>Pseudomonadota</taxon>
        <taxon>Gammaproteobacteria</taxon>
        <taxon>Enterobacterales</taxon>
        <taxon>Pectobacteriaceae</taxon>
        <taxon>Dickeya</taxon>
    </lineage>
</organism>
<dbReference type="Pfam" id="PF00535">
    <property type="entry name" value="Glycos_transf_2"/>
    <property type="match status" value="1"/>
</dbReference>